<dbReference type="GO" id="GO:0006012">
    <property type="term" value="P:galactose metabolic process"/>
    <property type="evidence" value="ECO:0007669"/>
    <property type="project" value="InterPro"/>
</dbReference>
<evidence type="ECO:0000256" key="8">
    <source>
        <dbReference type="SAM" id="MobiDB-lite"/>
    </source>
</evidence>
<proteinExistence type="inferred from homology"/>
<reference evidence="12 13" key="1">
    <citation type="journal article" date="2014" name="PLoS Genet.">
        <title>Phylogenetically driven sequencing of extremely halophilic archaea reveals strategies for static and dynamic osmo-response.</title>
        <authorList>
            <person name="Becker E.A."/>
            <person name="Seitzer P.M."/>
            <person name="Tritt A."/>
            <person name="Larsen D."/>
            <person name="Krusor M."/>
            <person name="Yao A.I."/>
            <person name="Wu D."/>
            <person name="Madern D."/>
            <person name="Eisen J.A."/>
            <person name="Darling A.E."/>
            <person name="Facciotti M.T."/>
        </authorList>
    </citation>
    <scope>NUCLEOTIDE SEQUENCE [LARGE SCALE GENOMIC DNA]</scope>
    <source>
        <strain evidence="12 13">DSM 21995</strain>
    </source>
</reference>
<evidence type="ECO:0000256" key="7">
    <source>
        <dbReference type="ARBA" id="ARBA00023295"/>
    </source>
</evidence>
<dbReference type="GO" id="GO:0004565">
    <property type="term" value="F:beta-galactosidase activity"/>
    <property type="evidence" value="ECO:0007669"/>
    <property type="project" value="UniProtKB-EC"/>
</dbReference>
<dbReference type="AlphaFoldDB" id="M0NST7"/>
<evidence type="ECO:0000256" key="5">
    <source>
        <dbReference type="ARBA" id="ARBA00022801"/>
    </source>
</evidence>
<dbReference type="GO" id="GO:0046872">
    <property type="term" value="F:metal ion binding"/>
    <property type="evidence" value="ECO:0007669"/>
    <property type="project" value="UniProtKB-KW"/>
</dbReference>
<feature type="compositionally biased region" description="Basic and acidic residues" evidence="8">
    <location>
        <begin position="341"/>
        <end position="355"/>
    </location>
</feature>
<dbReference type="SUPFAM" id="SSF51011">
    <property type="entry name" value="Glycosyl hydrolase domain"/>
    <property type="match status" value="1"/>
</dbReference>
<dbReference type="InterPro" id="IPR013529">
    <property type="entry name" value="Glyco_hydro_42_N"/>
</dbReference>
<dbReference type="SUPFAM" id="SSF52317">
    <property type="entry name" value="Class I glutamine amidotransferase-like"/>
    <property type="match status" value="1"/>
</dbReference>
<accession>M0NST7</accession>
<dbReference type="GO" id="GO:0009341">
    <property type="term" value="C:beta-galactosidase complex"/>
    <property type="evidence" value="ECO:0007669"/>
    <property type="project" value="InterPro"/>
</dbReference>
<dbReference type="InterPro" id="IPR013780">
    <property type="entry name" value="Glyco_hydro_b"/>
</dbReference>
<dbReference type="STRING" id="1227482.C469_10196"/>
<organism evidence="12 13">
    <name type="scientific">Halorubrum lipolyticum DSM 21995</name>
    <dbReference type="NCBI Taxonomy" id="1227482"/>
    <lineage>
        <taxon>Archaea</taxon>
        <taxon>Methanobacteriati</taxon>
        <taxon>Methanobacteriota</taxon>
        <taxon>Stenosarchaea group</taxon>
        <taxon>Halobacteria</taxon>
        <taxon>Halobacteriales</taxon>
        <taxon>Haloferacaceae</taxon>
        <taxon>Halorubrum</taxon>
    </lineage>
</organism>
<feature type="domain" description="Glycoside hydrolase family 42 N-terminal" evidence="9">
    <location>
        <begin position="1"/>
        <end position="364"/>
    </location>
</feature>
<dbReference type="CDD" id="cd03143">
    <property type="entry name" value="A4_beta-galactosidase_middle_domain"/>
    <property type="match status" value="1"/>
</dbReference>
<dbReference type="EC" id="3.2.1.23" evidence="3"/>
<comment type="similarity">
    <text evidence="2">Belongs to the glycosyl hydrolase 42 family.</text>
</comment>
<comment type="catalytic activity">
    <reaction evidence="1">
        <text>Hydrolysis of terminal non-reducing beta-D-galactose residues in beta-D-galactosides.</text>
        <dbReference type="EC" id="3.2.1.23"/>
    </reaction>
</comment>
<dbReference type="InterPro" id="IPR017853">
    <property type="entry name" value="GH"/>
</dbReference>
<sequence>MAEVGVEYVRMGEFAWAQLEPERGAFRFDWLETVLDLIDDHGLNAVLCTPTATPPRWLVDDHPSILQEEADGTTREFGSRRHYCFNSEAYRLETRRIVDALADRFADHPSVAGWQVDNEFGCHGTLRCYCDDCADAFSDWLAERYEDPDELNEAWGTDFWSQRYDSFDAVLPPRHTAADHHPGQLLDYYRFSSDSAVSYNELQADRLRAANDEWFVTHNFMGHYEALDAYDVSESLEFASWDSYPTGFAQELDDPSSDELVAGNPDQIGFNHDLYRSAGDGPFWVMEQQPGDINWPPYSPQPAEGSVRLWAHHAVGHGADNVVYFRWRRCLEGQEQYHSGLLERDDSPGRGHDEAGAAASELSTLPTDGAVDADVALLHDYENLWATGIQPNSPDFDYFDHQRTYYEALRSHGVDVDVVHPSTDLSEYSAVVAPTLYLVDDELAERLEAYVAAGGQLCVSIRSGVKDRANKLLESRPPGPFAELVGATVEEHESRHPSQAQSVTYEGETHAYHTWNERLDASEATVIGEYDAGEPAGYPAIVRNEVGAGAVTYCGVWPSDDLARRLVADLLDRAETPRLDEPLPSTVRVSSRGDAAWVVNFGSEPVSVTAPGAADRLLGDETVGAFDCAVVDAPGTALSIDTGSR</sequence>
<dbReference type="PATRIC" id="fig|1227482.3.peg.2056"/>
<evidence type="ECO:0000313" key="12">
    <source>
        <dbReference type="EMBL" id="EMA59685.1"/>
    </source>
</evidence>
<evidence type="ECO:0000313" key="13">
    <source>
        <dbReference type="Proteomes" id="UP000011650"/>
    </source>
</evidence>
<dbReference type="Gene3D" id="3.40.50.880">
    <property type="match status" value="1"/>
</dbReference>
<comment type="caution">
    <text evidence="12">The sequence shown here is derived from an EMBL/GenBank/DDBJ whole genome shotgun (WGS) entry which is preliminary data.</text>
</comment>
<keyword evidence="5" id="KW-0378">Hydrolase</keyword>
<dbReference type="InterPro" id="IPR013739">
    <property type="entry name" value="Beta_galactosidase_C"/>
</dbReference>
<keyword evidence="6" id="KW-0862">Zinc</keyword>
<evidence type="ECO:0000256" key="6">
    <source>
        <dbReference type="ARBA" id="ARBA00022833"/>
    </source>
</evidence>
<protein>
    <recommendedName>
        <fullName evidence="3">beta-galactosidase</fullName>
        <ecNumber evidence="3">3.2.1.23</ecNumber>
    </recommendedName>
</protein>
<dbReference type="PIRSF" id="PIRSF001084">
    <property type="entry name" value="B-galactosidase"/>
    <property type="match status" value="1"/>
</dbReference>
<dbReference type="Proteomes" id="UP000011650">
    <property type="component" value="Unassembled WGS sequence"/>
</dbReference>
<evidence type="ECO:0000256" key="1">
    <source>
        <dbReference type="ARBA" id="ARBA00001412"/>
    </source>
</evidence>
<dbReference type="Pfam" id="PF08533">
    <property type="entry name" value="Glyco_hydro_42C"/>
    <property type="match status" value="1"/>
</dbReference>
<feature type="region of interest" description="Disordered" evidence="8">
    <location>
        <begin position="341"/>
        <end position="364"/>
    </location>
</feature>
<evidence type="ECO:0000256" key="2">
    <source>
        <dbReference type="ARBA" id="ARBA00005940"/>
    </source>
</evidence>
<dbReference type="InterPro" id="IPR013738">
    <property type="entry name" value="Beta_galactosidase_Trimer"/>
</dbReference>
<feature type="domain" description="Beta-galactosidase C-terminal" evidence="11">
    <location>
        <begin position="587"/>
        <end position="631"/>
    </location>
</feature>
<dbReference type="InterPro" id="IPR029062">
    <property type="entry name" value="Class_I_gatase-like"/>
</dbReference>
<feature type="domain" description="Beta-galactosidase trimerisation" evidence="10">
    <location>
        <begin position="373"/>
        <end position="575"/>
    </location>
</feature>
<evidence type="ECO:0000256" key="4">
    <source>
        <dbReference type="ARBA" id="ARBA00022723"/>
    </source>
</evidence>
<dbReference type="Gene3D" id="2.60.40.1180">
    <property type="entry name" value="Golgi alpha-mannosidase II"/>
    <property type="match status" value="1"/>
</dbReference>
<name>M0NST7_9EURY</name>
<dbReference type="InterPro" id="IPR003476">
    <property type="entry name" value="Glyco_hydro_42"/>
</dbReference>
<gene>
    <name evidence="12" type="ORF">C469_10196</name>
</gene>
<dbReference type="Gene3D" id="3.20.20.80">
    <property type="entry name" value="Glycosidases"/>
    <property type="match status" value="1"/>
</dbReference>
<evidence type="ECO:0000259" key="11">
    <source>
        <dbReference type="Pfam" id="PF08533"/>
    </source>
</evidence>
<dbReference type="PANTHER" id="PTHR36447:SF2">
    <property type="entry name" value="BETA-GALACTOSIDASE YESZ"/>
    <property type="match status" value="1"/>
</dbReference>
<keyword evidence="13" id="KW-1185">Reference proteome</keyword>
<keyword evidence="4" id="KW-0479">Metal-binding</keyword>
<dbReference type="SUPFAM" id="SSF51445">
    <property type="entry name" value="(Trans)glycosidases"/>
    <property type="match status" value="1"/>
</dbReference>
<dbReference type="EMBL" id="AOJG01000028">
    <property type="protein sequence ID" value="EMA59685.1"/>
    <property type="molecule type" value="Genomic_DNA"/>
</dbReference>
<dbReference type="PANTHER" id="PTHR36447">
    <property type="entry name" value="BETA-GALACTOSIDASE GANA"/>
    <property type="match status" value="1"/>
</dbReference>
<keyword evidence="7" id="KW-0326">Glycosidase</keyword>
<dbReference type="Pfam" id="PF02449">
    <property type="entry name" value="Glyco_hydro_42"/>
    <property type="match status" value="1"/>
</dbReference>
<dbReference type="Pfam" id="PF08532">
    <property type="entry name" value="Glyco_hydro_42M"/>
    <property type="match status" value="1"/>
</dbReference>
<evidence type="ECO:0000259" key="10">
    <source>
        <dbReference type="Pfam" id="PF08532"/>
    </source>
</evidence>
<evidence type="ECO:0000259" key="9">
    <source>
        <dbReference type="Pfam" id="PF02449"/>
    </source>
</evidence>
<evidence type="ECO:0000256" key="3">
    <source>
        <dbReference type="ARBA" id="ARBA00012756"/>
    </source>
</evidence>